<dbReference type="Pfam" id="PF04932">
    <property type="entry name" value="Wzy_C"/>
    <property type="match status" value="1"/>
</dbReference>
<dbReference type="GO" id="GO:0016874">
    <property type="term" value="F:ligase activity"/>
    <property type="evidence" value="ECO:0007669"/>
    <property type="project" value="UniProtKB-KW"/>
</dbReference>
<evidence type="ECO:0000256" key="1">
    <source>
        <dbReference type="ARBA" id="ARBA00004141"/>
    </source>
</evidence>
<feature type="transmembrane region" description="Helical" evidence="5">
    <location>
        <begin position="58"/>
        <end position="76"/>
    </location>
</feature>
<evidence type="ECO:0000256" key="3">
    <source>
        <dbReference type="ARBA" id="ARBA00022989"/>
    </source>
</evidence>
<dbReference type="RefSeq" id="WP_311332515.1">
    <property type="nucleotide sequence ID" value="NZ_JAVRHZ010000002.1"/>
</dbReference>
<evidence type="ECO:0000313" key="8">
    <source>
        <dbReference type="Proteomes" id="UP001254488"/>
    </source>
</evidence>
<keyword evidence="2 5" id="KW-0812">Transmembrane</keyword>
<dbReference type="InterPro" id="IPR051533">
    <property type="entry name" value="WaaL-like"/>
</dbReference>
<feature type="domain" description="O-antigen ligase-related" evidence="6">
    <location>
        <begin position="185"/>
        <end position="342"/>
    </location>
</feature>
<feature type="transmembrane region" description="Helical" evidence="5">
    <location>
        <begin position="179"/>
        <end position="195"/>
    </location>
</feature>
<feature type="transmembrane region" description="Helical" evidence="5">
    <location>
        <begin position="326"/>
        <end position="349"/>
    </location>
</feature>
<feature type="transmembrane region" description="Helical" evidence="5">
    <location>
        <begin position="112"/>
        <end position="136"/>
    </location>
</feature>
<evidence type="ECO:0000313" key="7">
    <source>
        <dbReference type="EMBL" id="MDT0555565.1"/>
    </source>
</evidence>
<evidence type="ECO:0000256" key="4">
    <source>
        <dbReference type="ARBA" id="ARBA00023136"/>
    </source>
</evidence>
<feature type="transmembrane region" description="Helical" evidence="5">
    <location>
        <begin position="16"/>
        <end position="49"/>
    </location>
</feature>
<gene>
    <name evidence="7" type="ORF">RM538_06085</name>
</gene>
<reference evidence="7 8" key="1">
    <citation type="submission" date="2023-09" db="EMBL/GenBank/DDBJ databases">
        <authorList>
            <person name="Rey-Velasco X."/>
        </authorList>
    </citation>
    <scope>NUCLEOTIDE SEQUENCE [LARGE SCALE GENOMIC DNA]</scope>
    <source>
        <strain evidence="7 8">W242</strain>
    </source>
</reference>
<dbReference type="PANTHER" id="PTHR37422">
    <property type="entry name" value="TEICHURONIC ACID BIOSYNTHESIS PROTEIN TUAE"/>
    <property type="match status" value="1"/>
</dbReference>
<dbReference type="InterPro" id="IPR007016">
    <property type="entry name" value="O-antigen_ligase-rel_domated"/>
</dbReference>
<proteinExistence type="predicted"/>
<evidence type="ECO:0000256" key="2">
    <source>
        <dbReference type="ARBA" id="ARBA00022692"/>
    </source>
</evidence>
<keyword evidence="4 5" id="KW-0472">Membrane</keyword>
<evidence type="ECO:0000256" key="5">
    <source>
        <dbReference type="SAM" id="Phobius"/>
    </source>
</evidence>
<accession>A0ABU2YE86</accession>
<dbReference type="PANTHER" id="PTHR37422:SF13">
    <property type="entry name" value="LIPOPOLYSACCHARIDE BIOSYNTHESIS PROTEIN PA4999-RELATED"/>
    <property type="match status" value="1"/>
</dbReference>
<comment type="subcellular location">
    <subcellularLocation>
        <location evidence="1">Membrane</location>
        <topology evidence="1">Multi-pass membrane protein</topology>
    </subcellularLocation>
</comment>
<comment type="caution">
    <text evidence="7">The sequence shown here is derived from an EMBL/GenBank/DDBJ whole genome shotgun (WGS) entry which is preliminary data.</text>
</comment>
<feature type="transmembrane region" description="Helical" evidence="5">
    <location>
        <begin position="358"/>
        <end position="377"/>
    </location>
</feature>
<dbReference type="EMBL" id="JAVRHZ010000002">
    <property type="protein sequence ID" value="MDT0555565.1"/>
    <property type="molecule type" value="Genomic_DNA"/>
</dbReference>
<feature type="transmembrane region" description="Helical" evidence="5">
    <location>
        <begin position="222"/>
        <end position="241"/>
    </location>
</feature>
<protein>
    <submittedName>
        <fullName evidence="7">O-antigen ligase family protein</fullName>
    </submittedName>
</protein>
<keyword evidence="7" id="KW-0436">Ligase</keyword>
<sequence length="404" mass="46458">MKTIKQYLLIEKTYEVLLALVLITIPLPYAFSSISIALLTAVSVFSVFFHKVKFRKELALPILLYILVLASLLWTINTGKSLRGIERQLPFLLLPLAFICMPSISKEKLFNALYWFSAFMALLAVFFICNGLVIYISEGTLSSLFYHNLVGPWQLNAIYVSLLVAVCLLFIIFYKKKTFLNIALGIILFIFLVLLSSKNVIFSTIICIMLGFLVQRISLKKIAVLGTLVLIISAVVLLTPLKNRVQQEFSSNIEEVLTAEKFNRVYPWTGTTLRVYQGRIFYELIDKDEVFLTGYGINAAKEKRIEKNKEYNLYWGYDDYNFHNQFIQTFAEIGVIGFLLIVFMLGALFKGYVSKKELLFLFVAILMTMIFLTETYIWRQRGMIHFLILYGILFKSLSFKNSAL</sequence>
<keyword evidence="8" id="KW-1185">Reference proteome</keyword>
<dbReference type="Proteomes" id="UP001254488">
    <property type="component" value="Unassembled WGS sequence"/>
</dbReference>
<organism evidence="7 8">
    <name type="scientific">Patiriisocius hiemis</name>
    <dbReference type="NCBI Taxonomy" id="3075604"/>
    <lineage>
        <taxon>Bacteria</taxon>
        <taxon>Pseudomonadati</taxon>
        <taxon>Bacteroidota</taxon>
        <taxon>Flavobacteriia</taxon>
        <taxon>Flavobacteriales</taxon>
        <taxon>Flavobacteriaceae</taxon>
        <taxon>Patiriisocius</taxon>
    </lineage>
</organism>
<keyword evidence="3 5" id="KW-1133">Transmembrane helix</keyword>
<feature type="transmembrane region" description="Helical" evidence="5">
    <location>
        <begin position="383"/>
        <end position="399"/>
    </location>
</feature>
<feature type="transmembrane region" description="Helical" evidence="5">
    <location>
        <begin position="156"/>
        <end position="174"/>
    </location>
</feature>
<feature type="transmembrane region" description="Helical" evidence="5">
    <location>
        <begin position="201"/>
        <end position="217"/>
    </location>
</feature>
<evidence type="ECO:0000259" key="6">
    <source>
        <dbReference type="Pfam" id="PF04932"/>
    </source>
</evidence>
<name>A0ABU2YE86_9FLAO</name>